<dbReference type="GO" id="GO:0005524">
    <property type="term" value="F:ATP binding"/>
    <property type="evidence" value="ECO:0007669"/>
    <property type="project" value="UniProtKB-KW"/>
</dbReference>
<dbReference type="PANTHER" id="PTHR39206:SF1">
    <property type="entry name" value="SLL8004 PROTEIN"/>
    <property type="match status" value="1"/>
</dbReference>
<dbReference type="Pfam" id="PF06414">
    <property type="entry name" value="Zeta_toxin"/>
    <property type="match status" value="1"/>
</dbReference>
<feature type="domain" description="Zeta toxin" evidence="3">
    <location>
        <begin position="3"/>
        <end position="143"/>
    </location>
</feature>
<evidence type="ECO:0000313" key="5">
    <source>
        <dbReference type="Proteomes" id="UP000067399"/>
    </source>
</evidence>
<dbReference type="Proteomes" id="UP000067399">
    <property type="component" value="Chromosome"/>
</dbReference>
<dbReference type="KEGG" id="ebh:BSEPE_0951"/>
<accession>A0A0P0US06</accession>
<protein>
    <recommendedName>
        <fullName evidence="3">Zeta toxin domain-containing protein</fullName>
    </recommendedName>
</protein>
<dbReference type="InterPro" id="IPR010488">
    <property type="entry name" value="Zeta_toxin_domain"/>
</dbReference>
<dbReference type="OrthoDB" id="9791543at2"/>
<dbReference type="GO" id="GO:0016301">
    <property type="term" value="F:kinase activity"/>
    <property type="evidence" value="ECO:0007669"/>
    <property type="project" value="InterPro"/>
</dbReference>
<evidence type="ECO:0000256" key="2">
    <source>
        <dbReference type="ARBA" id="ARBA00022840"/>
    </source>
</evidence>
<proteinExistence type="predicted"/>
<dbReference type="RefSeq" id="WP_066044658.1">
    <property type="nucleotide sequence ID" value="NZ_AP013042.1"/>
</dbReference>
<evidence type="ECO:0000259" key="3">
    <source>
        <dbReference type="Pfam" id="PF06414"/>
    </source>
</evidence>
<reference evidence="4 5" key="2">
    <citation type="journal article" date="2016" name="ISME J.">
        <title>Heterogeneous composition of key metabolic gene clusters in a vent mussel symbiont population.</title>
        <authorList>
            <person name="Ikuta T."/>
            <person name="Takaki Y."/>
            <person name="Nagai Y."/>
            <person name="Shimamura S."/>
            <person name="Tsuda M."/>
            <person name="Kawagucci S."/>
            <person name="Aoki Y."/>
            <person name="Inoue K."/>
            <person name="Teruya M."/>
            <person name="Satou K."/>
            <person name="Teruya K."/>
            <person name="Shimoji M."/>
            <person name="Tamotsu H."/>
            <person name="Hirano T."/>
            <person name="Maruyama T."/>
            <person name="Yoshida T."/>
        </authorList>
    </citation>
    <scope>NUCLEOTIDE SEQUENCE [LARGE SCALE GENOMIC DNA]</scope>
    <source>
        <strain evidence="4 5">Myojin Knoll</strain>
    </source>
</reference>
<dbReference type="Gene3D" id="3.40.50.300">
    <property type="entry name" value="P-loop containing nucleotide triphosphate hydrolases"/>
    <property type="match status" value="1"/>
</dbReference>
<dbReference type="SUPFAM" id="SSF52540">
    <property type="entry name" value="P-loop containing nucleoside triphosphate hydrolases"/>
    <property type="match status" value="1"/>
</dbReference>
<gene>
    <name evidence="4" type="ORF">BSEPE_0951</name>
</gene>
<dbReference type="PANTHER" id="PTHR39206">
    <property type="entry name" value="SLL8004 PROTEIN"/>
    <property type="match status" value="1"/>
</dbReference>
<dbReference type="EMBL" id="AP013042">
    <property type="protein sequence ID" value="BAS67942.1"/>
    <property type="molecule type" value="Genomic_DNA"/>
</dbReference>
<dbReference type="STRING" id="1303921.BSEPE_0951"/>
<name>A0A0P0US06_9GAMM</name>
<evidence type="ECO:0000313" key="4">
    <source>
        <dbReference type="EMBL" id="BAS67942.1"/>
    </source>
</evidence>
<organism evidence="4 5">
    <name type="scientific">endosymbiont of Bathymodiolus septemdierum str. Myojin knoll</name>
    <dbReference type="NCBI Taxonomy" id="1303921"/>
    <lineage>
        <taxon>Bacteria</taxon>
        <taxon>Pseudomonadati</taxon>
        <taxon>Pseudomonadota</taxon>
        <taxon>Gammaproteobacteria</taxon>
        <taxon>sulfur-oxidizing symbionts</taxon>
    </lineage>
</organism>
<dbReference type="InterPro" id="IPR027417">
    <property type="entry name" value="P-loop_NTPase"/>
</dbReference>
<reference evidence="4 5" key="1">
    <citation type="journal article" date="2000" name="Mar. Ecol. Prog. Ser.">
        <title>Phylogenetic characterization of endosymbionts in three hydrothermal vent mussels: influence on host distributions.</title>
        <authorList>
            <person name="Fujiwara Y."/>
            <person name="Takai K."/>
            <person name="Uematsu K."/>
            <person name="Tsuchida S."/>
            <person name="Hunt J.C."/>
            <person name="Hashimoto J."/>
        </authorList>
    </citation>
    <scope>NUCLEOTIDE SEQUENCE [LARGE SCALE GENOMIC DNA]</scope>
    <source>
        <strain evidence="4 5">Myojin Knoll</strain>
    </source>
</reference>
<evidence type="ECO:0000256" key="1">
    <source>
        <dbReference type="ARBA" id="ARBA00022741"/>
    </source>
</evidence>
<keyword evidence="2" id="KW-0067">ATP-binding</keyword>
<sequence length="191" mass="22073">MNNPILTIIAGVNGSGKTTFALDYFKDSQTTFINADLIATGFSPNNPDLSQFRAGKLMLIEIEKCIKNRKNFAIETTLASKNYIKLINRLKQNNWRVQMLYLYLPNVNLSIDRVAERVKNGGHNIRLEDIKRRYNRSIENLINDYFLVTDSIICIGNENHSELIFNKNKDNLTVYNQSIMDEILRVKNVKR</sequence>
<dbReference type="AlphaFoldDB" id="A0A0P0US06"/>
<keyword evidence="5" id="KW-1185">Reference proteome</keyword>
<keyword evidence="1" id="KW-0547">Nucleotide-binding</keyword>